<name>A0A6J4KV97_9CHLR</name>
<comment type="subcellular location">
    <subcellularLocation>
        <location evidence="1">Cell membrane</location>
        <topology evidence="1">Peripheral membrane protein</topology>
    </subcellularLocation>
</comment>
<dbReference type="GO" id="GO:0016887">
    <property type="term" value="F:ATP hydrolysis activity"/>
    <property type="evidence" value="ECO:0007669"/>
    <property type="project" value="InterPro"/>
</dbReference>
<protein>
    <submittedName>
        <fullName evidence="7">Phosphonate ABC transporter ATP-binding protein PhnC</fullName>
    </submittedName>
</protein>
<dbReference type="InterPro" id="IPR003439">
    <property type="entry name" value="ABC_transporter-like_ATP-bd"/>
</dbReference>
<evidence type="ECO:0000256" key="2">
    <source>
        <dbReference type="ARBA" id="ARBA00005417"/>
    </source>
</evidence>
<evidence type="ECO:0000259" key="6">
    <source>
        <dbReference type="Pfam" id="PF00005"/>
    </source>
</evidence>
<evidence type="ECO:0000256" key="1">
    <source>
        <dbReference type="ARBA" id="ARBA00004202"/>
    </source>
</evidence>
<evidence type="ECO:0000256" key="5">
    <source>
        <dbReference type="ARBA" id="ARBA00023136"/>
    </source>
</evidence>
<dbReference type="GO" id="GO:0005886">
    <property type="term" value="C:plasma membrane"/>
    <property type="evidence" value="ECO:0007669"/>
    <property type="project" value="UniProtKB-SubCell"/>
</dbReference>
<keyword evidence="5" id="KW-0472">Membrane</keyword>
<proteinExistence type="inferred from homology"/>
<evidence type="ECO:0000256" key="4">
    <source>
        <dbReference type="ARBA" id="ARBA00022475"/>
    </source>
</evidence>
<dbReference type="SUPFAM" id="SSF52540">
    <property type="entry name" value="P-loop containing nucleoside triphosphate hydrolases"/>
    <property type="match status" value="1"/>
</dbReference>
<feature type="domain" description="ABC transporter" evidence="6">
    <location>
        <begin position="18"/>
        <end position="90"/>
    </location>
</feature>
<dbReference type="InterPro" id="IPR027417">
    <property type="entry name" value="P-loop_NTPase"/>
</dbReference>
<gene>
    <name evidence="7" type="ORF">AVDCRST_MAG93-5314</name>
</gene>
<keyword evidence="4" id="KW-1003">Cell membrane</keyword>
<keyword evidence="3" id="KW-0813">Transport</keyword>
<dbReference type="Pfam" id="PF00005">
    <property type="entry name" value="ABC_tran"/>
    <property type="match status" value="1"/>
</dbReference>
<keyword evidence="7" id="KW-0067">ATP-binding</keyword>
<dbReference type="EMBL" id="CADCTR010001791">
    <property type="protein sequence ID" value="CAA9312441.1"/>
    <property type="molecule type" value="Genomic_DNA"/>
</dbReference>
<keyword evidence="7" id="KW-0547">Nucleotide-binding</keyword>
<organism evidence="7">
    <name type="scientific">uncultured Chloroflexia bacterium</name>
    <dbReference type="NCBI Taxonomy" id="1672391"/>
    <lineage>
        <taxon>Bacteria</taxon>
        <taxon>Bacillati</taxon>
        <taxon>Chloroflexota</taxon>
        <taxon>Chloroflexia</taxon>
        <taxon>environmental samples</taxon>
    </lineage>
</organism>
<sequence>MLDIRDVRVVYPNGLEALKSVSLTAEQGEIVAIIGRSGAGKSTLLRCINGLQRLSSGSIMLDDVPIHTMDERQMWQVRRQIGFIWQEYNLG</sequence>
<dbReference type="PANTHER" id="PTHR43166">
    <property type="entry name" value="AMINO ACID IMPORT ATP-BINDING PROTEIN"/>
    <property type="match status" value="1"/>
</dbReference>
<accession>A0A6J4KV97</accession>
<dbReference type="GO" id="GO:0005524">
    <property type="term" value="F:ATP binding"/>
    <property type="evidence" value="ECO:0007669"/>
    <property type="project" value="UniProtKB-KW"/>
</dbReference>
<comment type="similarity">
    <text evidence="2">Belongs to the ABC transporter superfamily.</text>
</comment>
<dbReference type="PANTHER" id="PTHR43166:SF9">
    <property type="entry name" value="GLUTAMATE_ASPARTATE IMPORT ATP-BINDING PROTEIN GLTL"/>
    <property type="match status" value="1"/>
</dbReference>
<feature type="non-terminal residue" evidence="7">
    <location>
        <position position="91"/>
    </location>
</feature>
<dbReference type="InterPro" id="IPR050086">
    <property type="entry name" value="MetN_ABC_transporter-like"/>
</dbReference>
<dbReference type="Gene3D" id="3.40.50.300">
    <property type="entry name" value="P-loop containing nucleotide triphosphate hydrolases"/>
    <property type="match status" value="1"/>
</dbReference>
<evidence type="ECO:0000313" key="7">
    <source>
        <dbReference type="EMBL" id="CAA9312441.1"/>
    </source>
</evidence>
<evidence type="ECO:0000256" key="3">
    <source>
        <dbReference type="ARBA" id="ARBA00022448"/>
    </source>
</evidence>
<reference evidence="7" key="1">
    <citation type="submission" date="2020-02" db="EMBL/GenBank/DDBJ databases">
        <authorList>
            <person name="Meier V. D."/>
        </authorList>
    </citation>
    <scope>NUCLEOTIDE SEQUENCE</scope>
    <source>
        <strain evidence="7">AVDCRST_MAG93</strain>
    </source>
</reference>
<dbReference type="AlphaFoldDB" id="A0A6J4KV97"/>